<comment type="caution">
    <text evidence="1">The sequence shown here is derived from an EMBL/GenBank/DDBJ whole genome shotgun (WGS) entry which is preliminary data.</text>
</comment>
<organism evidence="1 2">
    <name type="scientific">Marixanthomonas spongiae</name>
    <dbReference type="NCBI Taxonomy" id="2174845"/>
    <lineage>
        <taxon>Bacteria</taxon>
        <taxon>Pseudomonadati</taxon>
        <taxon>Bacteroidota</taxon>
        <taxon>Flavobacteriia</taxon>
        <taxon>Flavobacteriales</taxon>
        <taxon>Flavobacteriaceae</taxon>
        <taxon>Marixanthomonas</taxon>
    </lineage>
</organism>
<name>A0A2U0I8E4_9FLAO</name>
<dbReference type="Gene3D" id="2.60.40.10">
    <property type="entry name" value="Immunoglobulins"/>
    <property type="match status" value="1"/>
</dbReference>
<dbReference type="AlphaFoldDB" id="A0A2U0I8E4"/>
<keyword evidence="2" id="KW-1185">Reference proteome</keyword>
<dbReference type="EMBL" id="QEHR01000001">
    <property type="protein sequence ID" value="PVW17366.1"/>
    <property type="molecule type" value="Genomic_DNA"/>
</dbReference>
<dbReference type="Proteomes" id="UP000245962">
    <property type="component" value="Unassembled WGS sequence"/>
</dbReference>
<proteinExistence type="predicted"/>
<dbReference type="InterPro" id="IPR013783">
    <property type="entry name" value="Ig-like_fold"/>
</dbReference>
<dbReference type="Gene3D" id="2.130.10.10">
    <property type="entry name" value="YVTN repeat-like/Quinoprotein amine dehydrogenase"/>
    <property type="match status" value="1"/>
</dbReference>
<sequence>MFSCQKNDDDADQTIALDDIEVQIQNPLNFENVFPGEEVYFRGVVSTDKSSDLTNLKASWTSDKDGLIFEDNITEDGETSFTTSTLSKNIHHIKLNIFNEVDSSISDSIEIYNAIKLFPIEKTDHSSTLTWSSLKDPQFQSFKLYRSRYKSNILQGEPIFVTTNIEDTTFVDTTALLGEKHFYKVVLNRASQAPDKFESNIESIQTGKFIKKDYPILKIVTDTTRNYAYGIVNLQSIYDTNGTGYGLIFINLKNFSVENRILQNIRFSDLDIASSGNYLYLAARSNTVYKVNLNTKNLESTITLARSAHKIEVGNNGKLYYHVTPPTSGATVFRIYDLDNNINLPYRTTIPDADASFSHGDFEIDENNILYHGESNSSSSKLSKIGTTDNTFSLINQWDSNDYQSAKIVLNNNKLYWNQYLLDLDLNIQGTFQNNSGDINIQDVSPNGDTVLGWRNLFNSSDQSIIKEIPAIFNSGVFINNSQLLLYKIDDPLYQQYESTIYLYSFD</sequence>
<reference evidence="1 2" key="1">
    <citation type="submission" date="2018-04" db="EMBL/GenBank/DDBJ databases">
        <title>Marixanthomonas spongiae HN-E44 sp. nov., isolated from a marine sponge.</title>
        <authorList>
            <person name="Luo L."/>
            <person name="Zhuang L."/>
        </authorList>
    </citation>
    <scope>NUCLEOTIDE SEQUENCE [LARGE SCALE GENOMIC DNA]</scope>
    <source>
        <strain evidence="1 2">HN-E44</strain>
    </source>
</reference>
<dbReference type="InterPro" id="IPR015943">
    <property type="entry name" value="WD40/YVTN_repeat-like_dom_sf"/>
</dbReference>
<dbReference type="SUPFAM" id="SSF50969">
    <property type="entry name" value="YVTN repeat-like/Quinoprotein amine dehydrogenase"/>
    <property type="match status" value="1"/>
</dbReference>
<dbReference type="InterPro" id="IPR011044">
    <property type="entry name" value="Quino_amine_DH_bsu"/>
</dbReference>
<protein>
    <recommendedName>
        <fullName evidence="3">Fibronectin type-III domain-containing protein</fullName>
    </recommendedName>
</protein>
<accession>A0A2U0I8E4</accession>
<evidence type="ECO:0000313" key="1">
    <source>
        <dbReference type="EMBL" id="PVW17366.1"/>
    </source>
</evidence>
<evidence type="ECO:0000313" key="2">
    <source>
        <dbReference type="Proteomes" id="UP000245962"/>
    </source>
</evidence>
<gene>
    <name evidence="1" type="ORF">DDV96_02355</name>
</gene>
<evidence type="ECO:0008006" key="3">
    <source>
        <dbReference type="Google" id="ProtNLM"/>
    </source>
</evidence>